<evidence type="ECO:0000313" key="8">
    <source>
        <dbReference type="EMBL" id="KAH7162096.1"/>
    </source>
</evidence>
<feature type="transmembrane region" description="Helical" evidence="7">
    <location>
        <begin position="426"/>
        <end position="448"/>
    </location>
</feature>
<dbReference type="Proteomes" id="UP000717696">
    <property type="component" value="Unassembled WGS sequence"/>
</dbReference>
<keyword evidence="3 7" id="KW-0812">Transmembrane</keyword>
<feature type="compositionally biased region" description="Basic and acidic residues" evidence="6">
    <location>
        <begin position="1"/>
        <end position="28"/>
    </location>
</feature>
<feature type="transmembrane region" description="Helical" evidence="7">
    <location>
        <begin position="219"/>
        <end position="238"/>
    </location>
</feature>
<dbReference type="InterPro" id="IPR010573">
    <property type="entry name" value="MFS_Str1/Tri12-like"/>
</dbReference>
<dbReference type="PROSITE" id="PS00216">
    <property type="entry name" value="SUGAR_TRANSPORT_1"/>
    <property type="match status" value="1"/>
</dbReference>
<dbReference type="GO" id="GO:0022857">
    <property type="term" value="F:transmembrane transporter activity"/>
    <property type="evidence" value="ECO:0007669"/>
    <property type="project" value="InterPro"/>
</dbReference>
<name>A0A9P9FHA1_9HYPO</name>
<evidence type="ECO:0000256" key="6">
    <source>
        <dbReference type="SAM" id="MobiDB-lite"/>
    </source>
</evidence>
<keyword evidence="4 7" id="KW-1133">Transmembrane helix</keyword>
<evidence type="ECO:0000256" key="4">
    <source>
        <dbReference type="ARBA" id="ARBA00022989"/>
    </source>
</evidence>
<dbReference type="OrthoDB" id="4139357at2759"/>
<dbReference type="InterPro" id="IPR005829">
    <property type="entry name" value="Sugar_transporter_CS"/>
</dbReference>
<sequence length="605" mass="65901">MANDLEKEDFSHSIQHHDTIPADPEKAPIGDPEDDSEVTLKTKLAVLSLIFMYESYLFTLVMPATVLTYIDADLGPDARYPWIAITWNLGAAVIVSVGGRLSDIAGRRWFLMFGAVSAAAGALIGATGQSITQMIVSGIVFGIGGGFQEMCFACAQELVPNKFRFQTLGEYPLSPLFNATKTHEMAGIMILANHFSSFSPLIGYVFIAHTKIGWRACYWWCFAWEVVTALMLFFFYHPPTFETKHRGDGKTKWQLVKEIDYIGLILFTAGCLLLLLALNWGNGIHPWSSPWIIAPVVVSVVSFVFLGFWEVYAPLAYPMLPPHLFREWRRFTAFLVVCFVAGMLYYSLNVIWPRQSGLLWVPADRPIIRGVYASMVSFGTIIAGWYCVSLMPWLKHEKWQLVACITIQTALIGSLASVGLADKAQAIATVISVSSVNLPPSPLSFGMVSLHLKDQTDIGIGVGLISTFRLIGGAVATAIYTSIQTSEFAKLLPGQVRAAAERTGFDGSVEALVAAARANTPAAYGVIEGITNSTIAAVQHAVLESNSKSYRLVYLVAIAFGCVAIAAALSVKSIDGSQRSNQVAAKLENDGFEHVVKGGDESVKE</sequence>
<dbReference type="InterPro" id="IPR036259">
    <property type="entry name" value="MFS_trans_sf"/>
</dbReference>
<dbReference type="AlphaFoldDB" id="A0A9P9FHA1"/>
<gene>
    <name evidence="8" type="ORF">B0J13DRAFT_490638</name>
</gene>
<comment type="subcellular location">
    <subcellularLocation>
        <location evidence="1">Membrane</location>
        <topology evidence="1">Multi-pass membrane protein</topology>
    </subcellularLocation>
</comment>
<dbReference type="PANTHER" id="PTHR23501">
    <property type="entry name" value="MAJOR FACILITATOR SUPERFAMILY"/>
    <property type="match status" value="1"/>
</dbReference>
<comment type="caution">
    <text evidence="8">The sequence shown here is derived from an EMBL/GenBank/DDBJ whole genome shotgun (WGS) entry which is preliminary data.</text>
</comment>
<dbReference type="Pfam" id="PF06609">
    <property type="entry name" value="TRI12"/>
    <property type="match status" value="1"/>
</dbReference>
<dbReference type="GO" id="GO:0005886">
    <property type="term" value="C:plasma membrane"/>
    <property type="evidence" value="ECO:0007669"/>
    <property type="project" value="TreeGrafter"/>
</dbReference>
<evidence type="ECO:0000256" key="7">
    <source>
        <dbReference type="SAM" id="Phobius"/>
    </source>
</evidence>
<protein>
    <submittedName>
        <fullName evidence="8">Fungal trichothecene efflux pump</fullName>
    </submittedName>
</protein>
<feature type="transmembrane region" description="Helical" evidence="7">
    <location>
        <begin position="44"/>
        <end position="70"/>
    </location>
</feature>
<feature type="transmembrane region" description="Helical" evidence="7">
    <location>
        <begin position="372"/>
        <end position="394"/>
    </location>
</feature>
<feature type="transmembrane region" description="Helical" evidence="7">
    <location>
        <begin position="292"/>
        <end position="312"/>
    </location>
</feature>
<keyword evidence="2" id="KW-0813">Transport</keyword>
<evidence type="ECO:0000256" key="3">
    <source>
        <dbReference type="ARBA" id="ARBA00022692"/>
    </source>
</evidence>
<feature type="transmembrane region" description="Helical" evidence="7">
    <location>
        <begin position="552"/>
        <end position="571"/>
    </location>
</feature>
<feature type="transmembrane region" description="Helical" evidence="7">
    <location>
        <begin position="401"/>
        <end position="420"/>
    </location>
</feature>
<dbReference type="PANTHER" id="PTHR23501:SF109">
    <property type="entry name" value="MAJOR FACILITATOR SUPERFAMILY (MFS) PROFILE DOMAIN-CONTAINING PROTEIN-RELATED"/>
    <property type="match status" value="1"/>
</dbReference>
<feature type="region of interest" description="Disordered" evidence="6">
    <location>
        <begin position="1"/>
        <end position="35"/>
    </location>
</feature>
<keyword evidence="5 7" id="KW-0472">Membrane</keyword>
<evidence type="ECO:0000256" key="2">
    <source>
        <dbReference type="ARBA" id="ARBA00022448"/>
    </source>
</evidence>
<reference evidence="8" key="1">
    <citation type="journal article" date="2021" name="Nat. Commun.">
        <title>Genetic determinants of endophytism in the Arabidopsis root mycobiome.</title>
        <authorList>
            <person name="Mesny F."/>
            <person name="Miyauchi S."/>
            <person name="Thiergart T."/>
            <person name="Pickel B."/>
            <person name="Atanasova L."/>
            <person name="Karlsson M."/>
            <person name="Huettel B."/>
            <person name="Barry K.W."/>
            <person name="Haridas S."/>
            <person name="Chen C."/>
            <person name="Bauer D."/>
            <person name="Andreopoulos W."/>
            <person name="Pangilinan J."/>
            <person name="LaButti K."/>
            <person name="Riley R."/>
            <person name="Lipzen A."/>
            <person name="Clum A."/>
            <person name="Drula E."/>
            <person name="Henrissat B."/>
            <person name="Kohler A."/>
            <person name="Grigoriev I.V."/>
            <person name="Martin F.M."/>
            <person name="Hacquard S."/>
        </authorList>
    </citation>
    <scope>NUCLEOTIDE SEQUENCE</scope>
    <source>
        <strain evidence="8">MPI-CAGE-AT-0021</strain>
    </source>
</reference>
<dbReference type="Gene3D" id="1.20.1250.20">
    <property type="entry name" value="MFS general substrate transporter like domains"/>
    <property type="match status" value="1"/>
</dbReference>
<keyword evidence="9" id="KW-1185">Reference proteome</keyword>
<dbReference type="SUPFAM" id="SSF103473">
    <property type="entry name" value="MFS general substrate transporter"/>
    <property type="match status" value="1"/>
</dbReference>
<feature type="transmembrane region" description="Helical" evidence="7">
    <location>
        <begin position="460"/>
        <end position="483"/>
    </location>
</feature>
<proteinExistence type="predicted"/>
<evidence type="ECO:0000256" key="1">
    <source>
        <dbReference type="ARBA" id="ARBA00004141"/>
    </source>
</evidence>
<evidence type="ECO:0000256" key="5">
    <source>
        <dbReference type="ARBA" id="ARBA00023136"/>
    </source>
</evidence>
<dbReference type="EMBL" id="JAGMUU010000001">
    <property type="protein sequence ID" value="KAH7162096.1"/>
    <property type="molecule type" value="Genomic_DNA"/>
</dbReference>
<feature type="transmembrane region" description="Helical" evidence="7">
    <location>
        <begin position="259"/>
        <end position="280"/>
    </location>
</feature>
<evidence type="ECO:0000313" key="9">
    <source>
        <dbReference type="Proteomes" id="UP000717696"/>
    </source>
</evidence>
<feature type="transmembrane region" description="Helical" evidence="7">
    <location>
        <begin position="109"/>
        <end position="128"/>
    </location>
</feature>
<feature type="transmembrane region" description="Helical" evidence="7">
    <location>
        <begin position="333"/>
        <end position="352"/>
    </location>
</feature>
<accession>A0A9P9FHA1</accession>
<feature type="transmembrane region" description="Helical" evidence="7">
    <location>
        <begin position="82"/>
        <end position="102"/>
    </location>
</feature>
<feature type="transmembrane region" description="Helical" evidence="7">
    <location>
        <begin position="186"/>
        <end position="207"/>
    </location>
</feature>
<organism evidence="8 9">
    <name type="scientific">Dactylonectria estremocensis</name>
    <dbReference type="NCBI Taxonomy" id="1079267"/>
    <lineage>
        <taxon>Eukaryota</taxon>
        <taxon>Fungi</taxon>
        <taxon>Dikarya</taxon>
        <taxon>Ascomycota</taxon>
        <taxon>Pezizomycotina</taxon>
        <taxon>Sordariomycetes</taxon>
        <taxon>Hypocreomycetidae</taxon>
        <taxon>Hypocreales</taxon>
        <taxon>Nectriaceae</taxon>
        <taxon>Dactylonectria</taxon>
    </lineage>
</organism>